<keyword evidence="1" id="KW-0812">Transmembrane</keyword>
<keyword evidence="1" id="KW-0472">Membrane</keyword>
<proteinExistence type="predicted"/>
<sequence>MSHPAAVPPATATHFRVLRTVPNYTEAQQVVDALSDARFPVEHVRVVGTGLRLVEQITGRMTYGRAAVLGAGTGAWLGLFLGLLLGILTLIGWWPVLMWTLVLGVIWGLVLGLVAHAATGGRRDFSSVQGLEADAYDVLVDADHFDAATTTLNSKGPNP</sequence>
<gene>
    <name evidence="3" type="ORF">KTU01_35900</name>
</gene>
<accession>A0A512IIF9</accession>
<reference evidence="3 4" key="1">
    <citation type="submission" date="2019-07" db="EMBL/GenBank/DDBJ databases">
        <title>Whole genome shotgun sequence of Kocuria turfanensis NBRC 107627.</title>
        <authorList>
            <person name="Hosoyama A."/>
            <person name="Uohara A."/>
            <person name="Ohji S."/>
            <person name="Ichikawa N."/>
        </authorList>
    </citation>
    <scope>NUCLEOTIDE SEQUENCE [LARGE SCALE GENOMIC DNA]</scope>
    <source>
        <strain evidence="3 4">NBRC 107627</strain>
    </source>
</reference>
<dbReference type="Proteomes" id="UP000321103">
    <property type="component" value="Unassembled WGS sequence"/>
</dbReference>
<keyword evidence="4" id="KW-1185">Reference proteome</keyword>
<evidence type="ECO:0000256" key="1">
    <source>
        <dbReference type="SAM" id="Phobius"/>
    </source>
</evidence>
<dbReference type="EMBL" id="BJZS01000131">
    <property type="protein sequence ID" value="GEO97467.1"/>
    <property type="molecule type" value="Genomic_DNA"/>
</dbReference>
<comment type="caution">
    <text evidence="3">The sequence shown here is derived from an EMBL/GenBank/DDBJ whole genome shotgun (WGS) entry which is preliminary data.</text>
</comment>
<evidence type="ECO:0000313" key="4">
    <source>
        <dbReference type="Proteomes" id="UP000321103"/>
    </source>
</evidence>
<organism evidence="3 4">
    <name type="scientific">Kocuria turfanensis</name>
    <dbReference type="NCBI Taxonomy" id="388357"/>
    <lineage>
        <taxon>Bacteria</taxon>
        <taxon>Bacillati</taxon>
        <taxon>Actinomycetota</taxon>
        <taxon>Actinomycetes</taxon>
        <taxon>Micrococcales</taxon>
        <taxon>Micrococcaceae</taxon>
        <taxon>Kocuria</taxon>
    </lineage>
</organism>
<dbReference type="Pfam" id="PF11181">
    <property type="entry name" value="YflT"/>
    <property type="match status" value="1"/>
</dbReference>
<name>A0A512IIF9_9MICC</name>
<dbReference type="STRING" id="388357.GCA_001580365_03592"/>
<protein>
    <recommendedName>
        <fullName evidence="2">General stress protein 17M-like domain-containing protein</fullName>
    </recommendedName>
</protein>
<feature type="transmembrane region" description="Helical" evidence="1">
    <location>
        <begin position="97"/>
        <end position="118"/>
    </location>
</feature>
<evidence type="ECO:0000313" key="3">
    <source>
        <dbReference type="EMBL" id="GEO97467.1"/>
    </source>
</evidence>
<dbReference type="AlphaFoldDB" id="A0A512IIF9"/>
<keyword evidence="1" id="KW-1133">Transmembrane helix</keyword>
<dbReference type="InterPro" id="IPR025889">
    <property type="entry name" value="GSP17M-like_dom"/>
</dbReference>
<evidence type="ECO:0000259" key="2">
    <source>
        <dbReference type="Pfam" id="PF11181"/>
    </source>
</evidence>
<feature type="domain" description="General stress protein 17M-like" evidence="2">
    <location>
        <begin position="18"/>
        <end position="84"/>
    </location>
</feature>
<feature type="transmembrane region" description="Helical" evidence="1">
    <location>
        <begin position="66"/>
        <end position="91"/>
    </location>
</feature>